<dbReference type="KEGG" id="cma:Cmaq_1517"/>
<dbReference type="STRING" id="397948.Cmaq_1517"/>
<evidence type="ECO:0000256" key="2">
    <source>
        <dbReference type="SAM" id="Coils"/>
    </source>
</evidence>
<evidence type="ECO:0000259" key="3">
    <source>
        <dbReference type="Pfam" id="PF03787"/>
    </source>
</evidence>
<dbReference type="Proteomes" id="UP000001137">
    <property type="component" value="Chromosome"/>
</dbReference>
<keyword evidence="5" id="KW-1185">Reference proteome</keyword>
<reference evidence="4 5" key="1">
    <citation type="submission" date="2007-10" db="EMBL/GenBank/DDBJ databases">
        <title>Complete sequence of Caldivirga maquilingensis IC-167.</title>
        <authorList>
            <consortium name="US DOE Joint Genome Institute"/>
            <person name="Copeland A."/>
            <person name="Lucas S."/>
            <person name="Lapidus A."/>
            <person name="Barry K."/>
            <person name="Glavina del Rio T."/>
            <person name="Dalin E."/>
            <person name="Tice H."/>
            <person name="Pitluck S."/>
            <person name="Saunders E."/>
            <person name="Brettin T."/>
            <person name="Bruce D."/>
            <person name="Detter J.C."/>
            <person name="Han C."/>
            <person name="Schmutz J."/>
            <person name="Larimer F."/>
            <person name="Land M."/>
            <person name="Hauser L."/>
            <person name="Kyrpides N."/>
            <person name="Ivanova N."/>
            <person name="Biddle J.F."/>
            <person name="Zhang Z."/>
            <person name="Fitz-Gibbon S.T."/>
            <person name="Lowe T.M."/>
            <person name="Saltikov C."/>
            <person name="House C.H."/>
            <person name="Richardson P."/>
        </authorList>
    </citation>
    <scope>NUCLEOTIDE SEQUENCE [LARGE SCALE GENOMIC DNA]</scope>
    <source>
        <strain evidence="5">ATCC 700844 / DSM 13496 / JCM 10307 / IC-167</strain>
    </source>
</reference>
<dbReference type="NCBIfam" id="TIGR02580">
    <property type="entry name" value="cas_RAMP_Cmr4"/>
    <property type="match status" value="1"/>
</dbReference>
<proteinExistence type="predicted"/>
<dbReference type="EMBL" id="CP000852">
    <property type="protein sequence ID" value="ABW02341.1"/>
    <property type="molecule type" value="Genomic_DNA"/>
</dbReference>
<name>A8M9C2_CALMQ</name>
<organism evidence="4 5">
    <name type="scientific">Caldivirga maquilingensis (strain ATCC 700844 / DSM 13496 / JCM 10307 / IC-167)</name>
    <dbReference type="NCBI Taxonomy" id="397948"/>
    <lineage>
        <taxon>Archaea</taxon>
        <taxon>Thermoproteota</taxon>
        <taxon>Thermoprotei</taxon>
        <taxon>Thermoproteales</taxon>
        <taxon>Thermoproteaceae</taxon>
        <taxon>Caldivirga</taxon>
    </lineage>
</organism>
<dbReference type="eggNOG" id="arCOG02657">
    <property type="taxonomic scope" value="Archaea"/>
</dbReference>
<feature type="coiled-coil region" evidence="2">
    <location>
        <begin position="105"/>
        <end position="132"/>
    </location>
</feature>
<keyword evidence="2" id="KW-0175">Coiled coil</keyword>
<evidence type="ECO:0000313" key="4">
    <source>
        <dbReference type="EMBL" id="ABW02341.1"/>
    </source>
</evidence>
<dbReference type="PANTHER" id="PTHR36700:SF1">
    <property type="entry name" value="CRISPR SYSTEM CMR SUBUNIT CMR4"/>
    <property type="match status" value="1"/>
</dbReference>
<dbReference type="InterPro" id="IPR013410">
    <property type="entry name" value="CRISPR-assoc_RAMP_Cmr4"/>
</dbReference>
<protein>
    <submittedName>
        <fullName evidence="4">CRISPR-associated RAMP protein, Cmr4 family</fullName>
    </submittedName>
</protein>
<gene>
    <name evidence="4" type="ordered locus">Cmaq_1517</name>
</gene>
<dbReference type="InterPro" id="IPR005537">
    <property type="entry name" value="RAMP_III_fam"/>
</dbReference>
<keyword evidence="1" id="KW-0051">Antiviral defense</keyword>
<accession>A8M9C2</accession>
<dbReference type="AlphaFoldDB" id="A8M9C2"/>
<dbReference type="Pfam" id="PF03787">
    <property type="entry name" value="RAMPs"/>
    <property type="match status" value="1"/>
</dbReference>
<dbReference type="GO" id="GO:0051607">
    <property type="term" value="P:defense response to virus"/>
    <property type="evidence" value="ECO:0007669"/>
    <property type="project" value="UniProtKB-KW"/>
</dbReference>
<feature type="domain" description="CRISPR type III-associated protein" evidence="3">
    <location>
        <begin position="1"/>
        <end position="311"/>
    </location>
</feature>
<sequence length="317" mass="35410">MHPGTGSGGKIVDLEVQKDEFGIPVIWSSSLKGAIRSSLTLNRSSNDQRHKVLINAVFGPEPGTDEVSEYSSVVNFLDAKLLLMPIRSLRGVWAYATSRHLLNYYRTYVDALETLNNNLSKYQNALDQLIKLTENIDQGTAVVSKGDLVISGGKAVLNEIEFNANVNVKLNEKLNEVVNKALPNVIAERVKERGLVLVSDDDMMELIKRSIIIQTRVRLDYSKKTVTEGGLWEEEYLPQFTVFVSGVVCSKPRINEKSFKEKVGDSSDVLQKFTNMKNNAEEVCRYLRGETQDPSTIFILGGKETLGKGLAKVWWLP</sequence>
<evidence type="ECO:0000313" key="5">
    <source>
        <dbReference type="Proteomes" id="UP000001137"/>
    </source>
</evidence>
<dbReference type="PANTHER" id="PTHR36700">
    <property type="entry name" value="CRISPR SYSTEM CMR SUBUNIT CMR4"/>
    <property type="match status" value="1"/>
</dbReference>
<dbReference type="HOGENOM" id="CLU_047795_0_0_2"/>
<evidence type="ECO:0000256" key="1">
    <source>
        <dbReference type="ARBA" id="ARBA00023118"/>
    </source>
</evidence>